<dbReference type="PROSITE" id="PS51005">
    <property type="entry name" value="NAC"/>
    <property type="match status" value="1"/>
</dbReference>
<dbReference type="GO" id="GO:0006355">
    <property type="term" value="P:regulation of DNA-templated transcription"/>
    <property type="evidence" value="ECO:0007669"/>
    <property type="project" value="InterPro"/>
</dbReference>
<evidence type="ECO:0000256" key="1">
    <source>
        <dbReference type="ARBA" id="ARBA00023015"/>
    </source>
</evidence>
<keyword evidence="4" id="KW-0539">Nucleus</keyword>
<protein>
    <recommendedName>
        <fullName evidence="5">NAC domain-containing protein</fullName>
    </recommendedName>
</protein>
<evidence type="ECO:0000313" key="6">
    <source>
        <dbReference type="EMBL" id="KAK9054484.1"/>
    </source>
</evidence>
<dbReference type="PANTHER" id="PTHR31744">
    <property type="entry name" value="PROTEIN CUP-SHAPED COTYLEDON 2-RELATED"/>
    <property type="match status" value="1"/>
</dbReference>
<evidence type="ECO:0000259" key="5">
    <source>
        <dbReference type="PROSITE" id="PS51005"/>
    </source>
</evidence>
<dbReference type="SUPFAM" id="SSF101941">
    <property type="entry name" value="NAC domain"/>
    <property type="match status" value="1"/>
</dbReference>
<dbReference type="Gene3D" id="2.170.150.80">
    <property type="entry name" value="NAC domain"/>
    <property type="match status" value="1"/>
</dbReference>
<reference evidence="6 7" key="1">
    <citation type="submission" date="2024-04" db="EMBL/GenBank/DDBJ databases">
        <title>The reference genome of an endangered Asteraceae, Deinandra increscens subsp. villosa, native to the Central Coast of California.</title>
        <authorList>
            <person name="Guilliams M."/>
            <person name="Hasenstab-Lehman K."/>
            <person name="Meyer R."/>
            <person name="Mcevoy S."/>
        </authorList>
    </citation>
    <scope>NUCLEOTIDE SEQUENCE [LARGE SCALE GENOMIC DNA]</scope>
    <source>
        <tissue evidence="6">Leaf</tissue>
    </source>
</reference>
<evidence type="ECO:0000313" key="7">
    <source>
        <dbReference type="Proteomes" id="UP001408789"/>
    </source>
</evidence>
<evidence type="ECO:0000256" key="2">
    <source>
        <dbReference type="ARBA" id="ARBA00023125"/>
    </source>
</evidence>
<dbReference type="Proteomes" id="UP001408789">
    <property type="component" value="Unassembled WGS sequence"/>
</dbReference>
<keyword evidence="2" id="KW-0238">DNA-binding</keyword>
<dbReference type="GO" id="GO:0000976">
    <property type="term" value="F:transcription cis-regulatory region binding"/>
    <property type="evidence" value="ECO:0007669"/>
    <property type="project" value="UniProtKB-ARBA"/>
</dbReference>
<feature type="domain" description="NAC" evidence="5">
    <location>
        <begin position="18"/>
        <end position="168"/>
    </location>
</feature>
<sequence length="333" mass="37157">MMEEKLSGPVQEKDQMNMPPGFRFHPTDQELITHYLLKKVADCTFFAKAIGEVDMNKIEPWDLPKVAKMGEKEWYFFYVLDKKYPSGLRTNRATAAGYWKATGKDKEIFMGRSLIGMKKTLVFYSGRAPKGEKTNWVIHEYRLEGKFSQKNLPKSAKTEWVICRLNQKNSGENKMIMDSGGVATSLPPLMGSPATSGGGIINPSISEYVPCFSNPIESQTTQKNMMSNLLNNPIFGFDLIPTPLIDAQSNHIMPQLSQFPSGSPFSDRAILRGLIGSYGQELKMVTGSQETGVSSEKNIRISPEFGKGKRGIEDQEAPSSSIGQVDFDCIWNI</sequence>
<gene>
    <name evidence="6" type="ORF">SSX86_025562</name>
</gene>
<dbReference type="InterPro" id="IPR036093">
    <property type="entry name" value="NAC_dom_sf"/>
</dbReference>
<keyword evidence="7" id="KW-1185">Reference proteome</keyword>
<name>A0AAP0CCW6_9ASTR</name>
<keyword evidence="3" id="KW-0804">Transcription</keyword>
<organism evidence="6 7">
    <name type="scientific">Deinandra increscens subsp. villosa</name>
    <dbReference type="NCBI Taxonomy" id="3103831"/>
    <lineage>
        <taxon>Eukaryota</taxon>
        <taxon>Viridiplantae</taxon>
        <taxon>Streptophyta</taxon>
        <taxon>Embryophyta</taxon>
        <taxon>Tracheophyta</taxon>
        <taxon>Spermatophyta</taxon>
        <taxon>Magnoliopsida</taxon>
        <taxon>eudicotyledons</taxon>
        <taxon>Gunneridae</taxon>
        <taxon>Pentapetalae</taxon>
        <taxon>asterids</taxon>
        <taxon>campanulids</taxon>
        <taxon>Asterales</taxon>
        <taxon>Asteraceae</taxon>
        <taxon>Asteroideae</taxon>
        <taxon>Heliantheae alliance</taxon>
        <taxon>Madieae</taxon>
        <taxon>Madiinae</taxon>
        <taxon>Deinandra</taxon>
    </lineage>
</organism>
<dbReference type="EMBL" id="JBCNJP010000025">
    <property type="protein sequence ID" value="KAK9054484.1"/>
    <property type="molecule type" value="Genomic_DNA"/>
</dbReference>
<evidence type="ECO:0000256" key="4">
    <source>
        <dbReference type="ARBA" id="ARBA00023242"/>
    </source>
</evidence>
<dbReference type="InterPro" id="IPR003441">
    <property type="entry name" value="NAC-dom"/>
</dbReference>
<proteinExistence type="predicted"/>
<comment type="caution">
    <text evidence="6">The sequence shown here is derived from an EMBL/GenBank/DDBJ whole genome shotgun (WGS) entry which is preliminary data.</text>
</comment>
<accession>A0AAP0CCW6</accession>
<evidence type="ECO:0000256" key="3">
    <source>
        <dbReference type="ARBA" id="ARBA00023163"/>
    </source>
</evidence>
<dbReference type="Pfam" id="PF02365">
    <property type="entry name" value="NAM"/>
    <property type="match status" value="1"/>
</dbReference>
<dbReference type="AlphaFoldDB" id="A0AAP0CCW6"/>
<dbReference type="PANTHER" id="PTHR31744:SF219">
    <property type="entry name" value="NAC DOMAIN-CONTAINING PROTEIN 4"/>
    <property type="match status" value="1"/>
</dbReference>
<dbReference type="FunFam" id="2.170.150.80:FF:000006">
    <property type="entry name" value="NAC domain-containing protein 100-like"/>
    <property type="match status" value="1"/>
</dbReference>
<keyword evidence="1" id="KW-0805">Transcription regulation</keyword>